<evidence type="ECO:0000313" key="2">
    <source>
        <dbReference type="EMBL" id="MBD8016552.1"/>
    </source>
</evidence>
<dbReference type="Gene3D" id="2.160.20.80">
    <property type="entry name" value="E3 ubiquitin-protein ligase SopA"/>
    <property type="match status" value="1"/>
</dbReference>
<name>A0ABR8WHU5_9BACL</name>
<accession>A0ABR8WHU5</accession>
<gene>
    <name evidence="2" type="ORF">H9630_17255</name>
</gene>
<proteinExistence type="predicted"/>
<comment type="caution">
    <text evidence="2">The sequence shown here is derived from an EMBL/GenBank/DDBJ whole genome shotgun (WGS) entry which is preliminary data.</text>
</comment>
<reference evidence="2 3" key="1">
    <citation type="submission" date="2020-08" db="EMBL/GenBank/DDBJ databases">
        <title>A Genomic Blueprint of the Chicken Gut Microbiome.</title>
        <authorList>
            <person name="Gilroy R."/>
            <person name="Ravi A."/>
            <person name="Getino M."/>
            <person name="Pursley I."/>
            <person name="Horton D.L."/>
            <person name="Alikhan N.-F."/>
            <person name="Baker D."/>
            <person name="Gharbi K."/>
            <person name="Hall N."/>
            <person name="Watson M."/>
            <person name="Adriaenssens E.M."/>
            <person name="Foster-Nyarko E."/>
            <person name="Jarju S."/>
            <person name="Secka A."/>
            <person name="Antonio M."/>
            <person name="Oren A."/>
            <person name="Chaudhuri R."/>
            <person name="La Ragione R.M."/>
            <person name="Hildebrand F."/>
            <person name="Pallen M.J."/>
        </authorList>
    </citation>
    <scope>NUCLEOTIDE SEQUENCE [LARGE SCALE GENOMIC DNA]</scope>
    <source>
        <strain evidence="2 3">Sa1BUA13</strain>
    </source>
</reference>
<dbReference type="PANTHER" id="PTHR14136">
    <property type="entry name" value="BTB_POZ DOMAIN-CONTAINING PROTEIN KCTD9"/>
    <property type="match status" value="1"/>
</dbReference>
<dbReference type="Pfam" id="PF00805">
    <property type="entry name" value="Pentapeptide"/>
    <property type="match status" value="1"/>
</dbReference>
<evidence type="ECO:0000256" key="1">
    <source>
        <dbReference type="SAM" id="MobiDB-lite"/>
    </source>
</evidence>
<evidence type="ECO:0000313" key="3">
    <source>
        <dbReference type="Proteomes" id="UP000658980"/>
    </source>
</evidence>
<keyword evidence="3" id="KW-1185">Reference proteome</keyword>
<protein>
    <submittedName>
        <fullName evidence="2">Pentapeptide repeat-containing protein</fullName>
    </submittedName>
</protein>
<dbReference type="InterPro" id="IPR001646">
    <property type="entry name" value="5peptide_repeat"/>
</dbReference>
<sequence length="290" mass="31968">MHANLQPAFDSSTFQADCANCFGLCCVALAFTVSADFPVDKERGIACKNLQDDFRCAIHRNLKLSGYSGCTTFDCLGAGQKVSQQTFGGISWKDDPKSASQMFQVLPIMQQLQEMLLYLTEGIERCTDRQLQETLQNSRRETDKLTQASAEQLLAANLPKMRRSINELLVQVSEQVRLESGRLGKKQQKKKGPDYQGANLMGEKLKGRDIRGANFRGAYLIGADLSDSDLRNSDFIGADLRDCNLSGVDLTGAIFLTQMQVNSAKGDADTCLPPLLSKPAHWESAGRSLW</sequence>
<dbReference type="EMBL" id="JACSPU010000007">
    <property type="protein sequence ID" value="MBD8016552.1"/>
    <property type="molecule type" value="Genomic_DNA"/>
</dbReference>
<dbReference type="RefSeq" id="WP_191716726.1">
    <property type="nucleotide sequence ID" value="NZ_JACSPU010000007.1"/>
</dbReference>
<feature type="region of interest" description="Disordered" evidence="1">
    <location>
        <begin position="181"/>
        <end position="200"/>
    </location>
</feature>
<organism evidence="2 3">
    <name type="scientific">Planococcus wigleyi</name>
    <dbReference type="NCBI Taxonomy" id="2762216"/>
    <lineage>
        <taxon>Bacteria</taxon>
        <taxon>Bacillati</taxon>
        <taxon>Bacillota</taxon>
        <taxon>Bacilli</taxon>
        <taxon>Bacillales</taxon>
        <taxon>Caryophanaceae</taxon>
        <taxon>Planococcus</taxon>
    </lineage>
</organism>
<dbReference type="PANTHER" id="PTHR14136:SF37">
    <property type="entry name" value="PENTAPEPTIDE REPEAT-CONTAINING PROTEIN"/>
    <property type="match status" value="1"/>
</dbReference>
<dbReference type="Proteomes" id="UP000658980">
    <property type="component" value="Unassembled WGS sequence"/>
</dbReference>
<dbReference type="SUPFAM" id="SSF141571">
    <property type="entry name" value="Pentapeptide repeat-like"/>
    <property type="match status" value="1"/>
</dbReference>
<dbReference type="InterPro" id="IPR051082">
    <property type="entry name" value="Pentapeptide-BTB/POZ_domain"/>
</dbReference>